<organism evidence="5 6">
    <name type="scientific">Gordonia mangrovi</name>
    <dbReference type="NCBI Taxonomy" id="2665643"/>
    <lineage>
        <taxon>Bacteria</taxon>
        <taxon>Bacillati</taxon>
        <taxon>Actinomycetota</taxon>
        <taxon>Actinomycetes</taxon>
        <taxon>Mycobacteriales</taxon>
        <taxon>Gordoniaceae</taxon>
        <taxon>Gordonia</taxon>
    </lineage>
</organism>
<evidence type="ECO:0000256" key="2">
    <source>
        <dbReference type="ARBA" id="ARBA00022598"/>
    </source>
</evidence>
<dbReference type="EMBL" id="WMBR01000005">
    <property type="protein sequence ID" value="MXP23439.1"/>
    <property type="molecule type" value="Genomic_DNA"/>
</dbReference>
<evidence type="ECO:0000256" key="1">
    <source>
        <dbReference type="ARBA" id="ARBA00006432"/>
    </source>
</evidence>
<sequence>MRLADYLDKGASLGPDRPCLTADGATWTYGEVREHTVAIAGALQRTGIATGDRVAVLSTNDPLALTCVFGISRAGAVWCPVNPRNEADENRQLFDLFGCRFLFFQKKFGELVARIRPDLPQLEWLVCLDGEFDGAVDFGTWLSEHRGEPDEERHPPHGLCLLAGTGGTTGKPKGVRLTEDNLMTSTALALMSYPFGERPRYLALAPLTHSAGVLTFPILSLGGEVVIMPRPDLGEFLTLVQRHRITHAFLPPTVIYGLLDHPALDDTDLSSLRCLWYGAAPMSPTRLEEALTRIGPVFGQLFGQTEAPNMIATLAPADHFRPDGTVATERLRSAGRPTPLTTVAIMGDNGTLLPRGERGEIVVKGPLVMDGYHDNPTATEESSRFGWHHTGDIGYLDEENFLFVVDRAKDMIITGGFNVYSAEVEQALLAHPAVKESAVIGVPDDKWGERVTAAVQLRPGQPATGEELIGFVKNRIGSVKAPKEIEIWDDLPRSKVGKILKNEVRASMQK</sequence>
<dbReference type="Pfam" id="PF13193">
    <property type="entry name" value="AMP-binding_C"/>
    <property type="match status" value="1"/>
</dbReference>
<dbReference type="InterPro" id="IPR020845">
    <property type="entry name" value="AMP-binding_CS"/>
</dbReference>
<dbReference type="FunFam" id="3.30.300.30:FF:000008">
    <property type="entry name" value="2,3-dihydroxybenzoate-AMP ligase"/>
    <property type="match status" value="1"/>
</dbReference>
<feature type="domain" description="AMP-binding enzyme C-terminal" evidence="4">
    <location>
        <begin position="423"/>
        <end position="498"/>
    </location>
</feature>
<protein>
    <submittedName>
        <fullName evidence="5">AMP-binding protein</fullName>
    </submittedName>
</protein>
<evidence type="ECO:0000259" key="3">
    <source>
        <dbReference type="Pfam" id="PF00501"/>
    </source>
</evidence>
<dbReference type="InterPro" id="IPR050237">
    <property type="entry name" value="ATP-dep_AMP-bd_enzyme"/>
</dbReference>
<dbReference type="PANTHER" id="PTHR43767">
    <property type="entry name" value="LONG-CHAIN-FATTY-ACID--COA LIGASE"/>
    <property type="match status" value="1"/>
</dbReference>
<dbReference type="InterPro" id="IPR045851">
    <property type="entry name" value="AMP-bd_C_sf"/>
</dbReference>
<dbReference type="Pfam" id="PF00501">
    <property type="entry name" value="AMP-binding"/>
    <property type="match status" value="1"/>
</dbReference>
<accession>A0A6L7GTU8</accession>
<comment type="similarity">
    <text evidence="1">Belongs to the ATP-dependent AMP-binding enzyme family.</text>
</comment>
<evidence type="ECO:0000313" key="6">
    <source>
        <dbReference type="Proteomes" id="UP000475545"/>
    </source>
</evidence>
<dbReference type="RefSeq" id="WP_160903596.1">
    <property type="nucleotide sequence ID" value="NZ_CP102850.1"/>
</dbReference>
<dbReference type="CDD" id="cd17631">
    <property type="entry name" value="FACL_FadD13-like"/>
    <property type="match status" value="1"/>
</dbReference>
<reference evidence="5 6" key="1">
    <citation type="submission" date="2019-11" db="EMBL/GenBank/DDBJ databases">
        <title>Gordonia sp. nov., a novel actinobacterium isolated from mangrove soil in Hainan.</title>
        <authorList>
            <person name="Huang X."/>
            <person name="Xie Y."/>
            <person name="Chu X."/>
            <person name="Xiao K."/>
        </authorList>
    </citation>
    <scope>NUCLEOTIDE SEQUENCE [LARGE SCALE GENOMIC DNA]</scope>
    <source>
        <strain evidence="5 6">HNM0687</strain>
    </source>
</reference>
<dbReference type="GO" id="GO:0016877">
    <property type="term" value="F:ligase activity, forming carbon-sulfur bonds"/>
    <property type="evidence" value="ECO:0007669"/>
    <property type="project" value="UniProtKB-ARBA"/>
</dbReference>
<dbReference type="AlphaFoldDB" id="A0A6L7GTU8"/>
<keyword evidence="6" id="KW-1185">Reference proteome</keyword>
<dbReference type="InterPro" id="IPR025110">
    <property type="entry name" value="AMP-bd_C"/>
</dbReference>
<name>A0A6L7GTU8_9ACTN</name>
<dbReference type="Gene3D" id="3.40.50.12780">
    <property type="entry name" value="N-terminal domain of ligase-like"/>
    <property type="match status" value="1"/>
</dbReference>
<evidence type="ECO:0000259" key="4">
    <source>
        <dbReference type="Pfam" id="PF13193"/>
    </source>
</evidence>
<proteinExistence type="inferred from homology"/>
<dbReference type="PANTHER" id="PTHR43767:SF7">
    <property type="entry name" value="MEDIUM_LONG-CHAIN-FATTY-ACID--COA LIGASE FADD8"/>
    <property type="match status" value="1"/>
</dbReference>
<dbReference type="PROSITE" id="PS00455">
    <property type="entry name" value="AMP_BINDING"/>
    <property type="match status" value="1"/>
</dbReference>
<keyword evidence="2" id="KW-0436">Ligase</keyword>
<feature type="domain" description="AMP-dependent synthetase/ligase" evidence="3">
    <location>
        <begin position="11"/>
        <end position="373"/>
    </location>
</feature>
<gene>
    <name evidence="5" type="ORF">GIY30_19040</name>
</gene>
<comment type="caution">
    <text evidence="5">The sequence shown here is derived from an EMBL/GenBank/DDBJ whole genome shotgun (WGS) entry which is preliminary data.</text>
</comment>
<dbReference type="InterPro" id="IPR000873">
    <property type="entry name" value="AMP-dep_synth/lig_dom"/>
</dbReference>
<dbReference type="SUPFAM" id="SSF56801">
    <property type="entry name" value="Acetyl-CoA synthetase-like"/>
    <property type="match status" value="1"/>
</dbReference>
<evidence type="ECO:0000313" key="5">
    <source>
        <dbReference type="EMBL" id="MXP23439.1"/>
    </source>
</evidence>
<dbReference type="Proteomes" id="UP000475545">
    <property type="component" value="Unassembled WGS sequence"/>
</dbReference>
<dbReference type="InterPro" id="IPR042099">
    <property type="entry name" value="ANL_N_sf"/>
</dbReference>
<dbReference type="Gene3D" id="3.30.300.30">
    <property type="match status" value="1"/>
</dbReference>